<evidence type="ECO:0000313" key="7">
    <source>
        <dbReference type="EMBL" id="CCO20674.1"/>
    </source>
</evidence>
<dbReference type="PANTHER" id="PTHR10231">
    <property type="entry name" value="NUCLEOTIDE-SUGAR TRANSMEMBRANE TRANSPORTER"/>
    <property type="match status" value="1"/>
</dbReference>
<keyword evidence="8" id="KW-1185">Reference proteome</keyword>
<accession>K8ERT8</accession>
<name>K8ERT8_9CHLO</name>
<keyword evidence="5 6" id="KW-0472">Membrane</keyword>
<dbReference type="OrthoDB" id="419167at2759"/>
<gene>
    <name evidence="7" type="ordered locus">Bathy18g01000</name>
</gene>
<evidence type="ECO:0000256" key="6">
    <source>
        <dbReference type="SAM" id="Phobius"/>
    </source>
</evidence>
<proteinExistence type="inferred from homology"/>
<feature type="transmembrane region" description="Helical" evidence="6">
    <location>
        <begin position="199"/>
        <end position="219"/>
    </location>
</feature>
<evidence type="ECO:0000313" key="8">
    <source>
        <dbReference type="Proteomes" id="UP000198341"/>
    </source>
</evidence>
<dbReference type="GO" id="GO:0000139">
    <property type="term" value="C:Golgi membrane"/>
    <property type="evidence" value="ECO:0007669"/>
    <property type="project" value="InterPro"/>
</dbReference>
<dbReference type="PIRSF" id="PIRSF005799">
    <property type="entry name" value="UDP-gal_transpt"/>
    <property type="match status" value="1"/>
</dbReference>
<comment type="subcellular location">
    <subcellularLocation>
        <location evidence="1">Membrane</location>
        <topology evidence="1">Multi-pass membrane protein</topology>
    </subcellularLocation>
</comment>
<dbReference type="Proteomes" id="UP000198341">
    <property type="component" value="Chromosome 18"/>
</dbReference>
<comment type="similarity">
    <text evidence="2">Belongs to the nucleotide-sugar transporter family. CMP-Sialate:CMP antiporter (TC 2.A.7.12) subfamily.</text>
</comment>
<evidence type="ECO:0000256" key="1">
    <source>
        <dbReference type="ARBA" id="ARBA00004141"/>
    </source>
</evidence>
<keyword evidence="4 6" id="KW-1133">Transmembrane helix</keyword>
<dbReference type="AlphaFoldDB" id="K8ERT8"/>
<dbReference type="GeneID" id="19010807"/>
<keyword evidence="3 6" id="KW-0812">Transmembrane</keyword>
<dbReference type="eggNOG" id="KOG2234">
    <property type="taxonomic scope" value="Eukaryota"/>
</dbReference>
<evidence type="ECO:0000256" key="2">
    <source>
        <dbReference type="ARBA" id="ARBA00006447"/>
    </source>
</evidence>
<dbReference type="SUPFAM" id="SSF103481">
    <property type="entry name" value="Multidrug resistance efflux transporter EmrE"/>
    <property type="match status" value="1"/>
</dbReference>
<feature type="transmembrane region" description="Helical" evidence="6">
    <location>
        <begin position="127"/>
        <end position="148"/>
    </location>
</feature>
<feature type="transmembrane region" description="Helical" evidence="6">
    <location>
        <begin position="160"/>
        <end position="179"/>
    </location>
</feature>
<sequence length="334" mass="37286">MCDKQMRKPGEEARNLRSMKKAKLAWRSNRLLVVPAGLYAINNYIKFVMQLYFHPTTVKMLSNLKVLSIALLMKAFMGRVFSVLQWEALFLLILGITVNQLACKPLHGTKHGGLTDPPGDPRSLGCYFYTLCSIVVPSLASVYNEYALKKNFETSVHLQNLFMYLYGLMFNTIALMIVWMRNGFQDIGSLFAGHNSMTMLLVANNAAQGVLSSFFFKFADTILKKYSSTVATIFTGLVSAFLFGHQITINFCIGVSIVLISMHLFFSSSEQLSKAKFNSLGGLNEENSSLSNEERSRRANRFIVSPSMEHLSAYQSAQNLKDVGLSASAAENRV</sequence>
<dbReference type="KEGG" id="bpg:Bathy18g01000"/>
<dbReference type="InterPro" id="IPR007271">
    <property type="entry name" value="Nuc_sug_transpt"/>
</dbReference>
<evidence type="ECO:0000256" key="5">
    <source>
        <dbReference type="ARBA" id="ARBA00023136"/>
    </source>
</evidence>
<feature type="transmembrane region" description="Helical" evidence="6">
    <location>
        <begin position="248"/>
        <end position="266"/>
    </location>
</feature>
<dbReference type="Pfam" id="PF04142">
    <property type="entry name" value="Nuc_sug_transp"/>
    <property type="match status" value="1"/>
</dbReference>
<evidence type="ECO:0000256" key="4">
    <source>
        <dbReference type="ARBA" id="ARBA00022989"/>
    </source>
</evidence>
<reference evidence="7 8" key="1">
    <citation type="submission" date="2011-10" db="EMBL/GenBank/DDBJ databases">
        <authorList>
            <person name="Genoscope - CEA"/>
        </authorList>
    </citation>
    <scope>NUCLEOTIDE SEQUENCE [LARGE SCALE GENOMIC DNA]</scope>
    <source>
        <strain evidence="7 8">RCC 1105</strain>
    </source>
</reference>
<dbReference type="EMBL" id="FO082261">
    <property type="protein sequence ID" value="CCO20674.1"/>
    <property type="molecule type" value="Genomic_DNA"/>
</dbReference>
<evidence type="ECO:0000256" key="3">
    <source>
        <dbReference type="ARBA" id="ARBA00022692"/>
    </source>
</evidence>
<dbReference type="GO" id="GO:0015165">
    <property type="term" value="F:pyrimidine nucleotide-sugar transmembrane transporter activity"/>
    <property type="evidence" value="ECO:0007669"/>
    <property type="project" value="InterPro"/>
</dbReference>
<protein>
    <submittedName>
        <fullName evidence="7">Uncharacterized protein</fullName>
    </submittedName>
</protein>
<feature type="transmembrane region" description="Helical" evidence="6">
    <location>
        <begin position="24"/>
        <end position="45"/>
    </location>
</feature>
<dbReference type="InterPro" id="IPR037185">
    <property type="entry name" value="EmrE-like"/>
</dbReference>
<organism evidence="7 8">
    <name type="scientific">Bathycoccus prasinos</name>
    <dbReference type="NCBI Taxonomy" id="41875"/>
    <lineage>
        <taxon>Eukaryota</taxon>
        <taxon>Viridiplantae</taxon>
        <taxon>Chlorophyta</taxon>
        <taxon>Mamiellophyceae</taxon>
        <taxon>Mamiellales</taxon>
        <taxon>Bathycoccaceae</taxon>
        <taxon>Bathycoccus</taxon>
    </lineage>
</organism>
<dbReference type="RefSeq" id="XP_007508183.1">
    <property type="nucleotide sequence ID" value="XM_007508121.1"/>
</dbReference>
<feature type="transmembrane region" description="Helical" evidence="6">
    <location>
        <begin position="226"/>
        <end position="242"/>
    </location>
</feature>